<dbReference type="RefSeq" id="WP_090797884.1">
    <property type="nucleotide sequence ID" value="NZ_BOND01000004.1"/>
</dbReference>
<keyword evidence="3" id="KW-1185">Reference proteome</keyword>
<proteinExistence type="predicted"/>
<feature type="transmembrane region" description="Helical" evidence="1">
    <location>
        <begin position="149"/>
        <end position="169"/>
    </location>
</feature>
<name>A0A1H3T0U0_9ACTN</name>
<gene>
    <name evidence="2" type="ORF">SAMN05421684_4932</name>
</gene>
<accession>A0A1H3T0U0</accession>
<organism evidence="2 3">
    <name type="scientific">Asanoa ishikariensis</name>
    <dbReference type="NCBI Taxonomy" id="137265"/>
    <lineage>
        <taxon>Bacteria</taxon>
        <taxon>Bacillati</taxon>
        <taxon>Actinomycetota</taxon>
        <taxon>Actinomycetes</taxon>
        <taxon>Micromonosporales</taxon>
        <taxon>Micromonosporaceae</taxon>
        <taxon>Asanoa</taxon>
    </lineage>
</organism>
<dbReference type="STRING" id="137265.SAMN05421684_4932"/>
<protein>
    <submittedName>
        <fullName evidence="2">Uncharacterized membrane protein HdeD, DUF308 family</fullName>
    </submittedName>
</protein>
<evidence type="ECO:0000313" key="2">
    <source>
        <dbReference type="EMBL" id="SDZ42959.1"/>
    </source>
</evidence>
<feature type="transmembrane region" description="Helical" evidence="1">
    <location>
        <begin position="89"/>
        <end position="107"/>
    </location>
</feature>
<keyword evidence="1" id="KW-0472">Membrane</keyword>
<feature type="transmembrane region" description="Helical" evidence="1">
    <location>
        <begin position="62"/>
        <end position="83"/>
    </location>
</feature>
<sequence>MSNLFRIYLVRGLVAIAWAVAFSTAHESLSATSVVLLVAYPLIDVVATLLDTRQTSGSPARTLQVFNTGLSAAAAVGLGVAAISGIGAVLATFGVWAVVSGAAQFTVALRRRAELGRQWPSLTAGALSVIAGATYLVQAADAHPSLQALITYTAAGGTFFVLQAAGLAWRQRRMRSRALSARS</sequence>
<dbReference type="Proteomes" id="UP000199632">
    <property type="component" value="Unassembled WGS sequence"/>
</dbReference>
<evidence type="ECO:0000313" key="3">
    <source>
        <dbReference type="Proteomes" id="UP000199632"/>
    </source>
</evidence>
<feature type="transmembrane region" description="Helical" evidence="1">
    <location>
        <begin position="7"/>
        <end position="25"/>
    </location>
</feature>
<evidence type="ECO:0000256" key="1">
    <source>
        <dbReference type="SAM" id="Phobius"/>
    </source>
</evidence>
<keyword evidence="1" id="KW-0812">Transmembrane</keyword>
<keyword evidence="1" id="KW-1133">Transmembrane helix</keyword>
<dbReference type="EMBL" id="FNQB01000003">
    <property type="protein sequence ID" value="SDZ42959.1"/>
    <property type="molecule type" value="Genomic_DNA"/>
</dbReference>
<feature type="transmembrane region" description="Helical" evidence="1">
    <location>
        <begin position="119"/>
        <end position="137"/>
    </location>
</feature>
<dbReference type="OrthoDB" id="960912at2"/>
<dbReference type="AlphaFoldDB" id="A0A1H3T0U0"/>
<reference evidence="3" key="1">
    <citation type="submission" date="2016-10" db="EMBL/GenBank/DDBJ databases">
        <authorList>
            <person name="Varghese N."/>
            <person name="Submissions S."/>
        </authorList>
    </citation>
    <scope>NUCLEOTIDE SEQUENCE [LARGE SCALE GENOMIC DNA]</scope>
    <source>
        <strain evidence="3">DSM 44718</strain>
    </source>
</reference>
<feature type="transmembrane region" description="Helical" evidence="1">
    <location>
        <begin position="31"/>
        <end position="50"/>
    </location>
</feature>